<evidence type="ECO:0000259" key="1">
    <source>
        <dbReference type="Pfam" id="PF01609"/>
    </source>
</evidence>
<gene>
    <name evidence="2" type="ORF">SAMN05421818_11844</name>
</gene>
<dbReference type="Pfam" id="PF01609">
    <property type="entry name" value="DDE_Tnp_1"/>
    <property type="match status" value="1"/>
</dbReference>
<keyword evidence="3" id="KW-1185">Reference proteome</keyword>
<dbReference type="EMBL" id="FNDQ01000018">
    <property type="protein sequence ID" value="SDH84664.1"/>
    <property type="molecule type" value="Genomic_DNA"/>
</dbReference>
<evidence type="ECO:0000313" key="2">
    <source>
        <dbReference type="EMBL" id="SDH84664.1"/>
    </source>
</evidence>
<dbReference type="GO" id="GO:0003677">
    <property type="term" value="F:DNA binding"/>
    <property type="evidence" value="ECO:0007669"/>
    <property type="project" value="InterPro"/>
</dbReference>
<name>A0A1G8FRC8_9FLAO</name>
<dbReference type="GO" id="GO:0006313">
    <property type="term" value="P:DNA transposition"/>
    <property type="evidence" value="ECO:0007669"/>
    <property type="project" value="InterPro"/>
</dbReference>
<evidence type="ECO:0000313" key="3">
    <source>
        <dbReference type="Proteomes" id="UP000243588"/>
    </source>
</evidence>
<sequence length="194" mass="22832">MTILTENIVHKTFTQLTVASVLADYLVRNFPDCEYYSTYEAGFSGFRFHYEFLDLGINNIVINATDIPTTQKEMFHKKYFSTDLTLEWDEILQMYRQRFQIEFLYRDAKQFTGLNHCQARSEKKLHFHWNMCLTAINLANVKHWITLIDQEPDTDIPFSMSDIKTHYHNGLLLKRFISTFGINPELTKNNLVGG</sequence>
<dbReference type="SUPFAM" id="SSF53098">
    <property type="entry name" value="Ribonuclease H-like"/>
    <property type="match status" value="1"/>
</dbReference>
<dbReference type="Proteomes" id="UP000243588">
    <property type="component" value="Unassembled WGS sequence"/>
</dbReference>
<dbReference type="InterPro" id="IPR002559">
    <property type="entry name" value="Transposase_11"/>
</dbReference>
<protein>
    <submittedName>
        <fullName evidence="2">Transposase DDE domain-containing protein</fullName>
    </submittedName>
</protein>
<reference evidence="3" key="1">
    <citation type="submission" date="2016-10" db="EMBL/GenBank/DDBJ databases">
        <authorList>
            <person name="Varghese N."/>
            <person name="Submissions S."/>
        </authorList>
    </citation>
    <scope>NUCLEOTIDE SEQUENCE [LARGE SCALE GENOMIC DNA]</scope>
    <source>
        <strain evidence="3">DSM 23313</strain>
    </source>
</reference>
<accession>A0A1G8FRC8</accession>
<organism evidence="2 3">
    <name type="scientific">Myroides phaeus</name>
    <dbReference type="NCBI Taxonomy" id="702745"/>
    <lineage>
        <taxon>Bacteria</taxon>
        <taxon>Pseudomonadati</taxon>
        <taxon>Bacteroidota</taxon>
        <taxon>Flavobacteriia</taxon>
        <taxon>Flavobacteriales</taxon>
        <taxon>Flavobacteriaceae</taxon>
        <taxon>Myroides</taxon>
    </lineage>
</organism>
<feature type="domain" description="Transposase IS4-like" evidence="1">
    <location>
        <begin position="65"/>
        <end position="138"/>
    </location>
</feature>
<dbReference type="InterPro" id="IPR012337">
    <property type="entry name" value="RNaseH-like_sf"/>
</dbReference>
<dbReference type="GO" id="GO:0004803">
    <property type="term" value="F:transposase activity"/>
    <property type="evidence" value="ECO:0007669"/>
    <property type="project" value="InterPro"/>
</dbReference>
<proteinExistence type="predicted"/>
<dbReference type="AlphaFoldDB" id="A0A1G8FRC8"/>